<reference evidence="1" key="1">
    <citation type="submission" date="2014-12" db="EMBL/GenBank/DDBJ databases">
        <title>Insight into the proteome of Arion vulgaris.</title>
        <authorList>
            <person name="Aradska J."/>
            <person name="Bulat T."/>
            <person name="Smidak R."/>
            <person name="Sarate P."/>
            <person name="Gangsoo J."/>
            <person name="Sialana F."/>
            <person name="Bilban M."/>
            <person name="Lubec G."/>
        </authorList>
    </citation>
    <scope>NUCLEOTIDE SEQUENCE</scope>
    <source>
        <tissue evidence="1">Skin</tissue>
    </source>
</reference>
<protein>
    <submittedName>
        <fullName evidence="1">Uncharacterized protein</fullName>
    </submittedName>
</protein>
<gene>
    <name evidence="1" type="primary">ORF62311</name>
</gene>
<organism evidence="1">
    <name type="scientific">Arion vulgaris</name>
    <dbReference type="NCBI Taxonomy" id="1028688"/>
    <lineage>
        <taxon>Eukaryota</taxon>
        <taxon>Metazoa</taxon>
        <taxon>Spiralia</taxon>
        <taxon>Lophotrochozoa</taxon>
        <taxon>Mollusca</taxon>
        <taxon>Gastropoda</taxon>
        <taxon>Heterobranchia</taxon>
        <taxon>Euthyneura</taxon>
        <taxon>Panpulmonata</taxon>
        <taxon>Eupulmonata</taxon>
        <taxon>Stylommatophora</taxon>
        <taxon>Helicina</taxon>
        <taxon>Arionoidea</taxon>
        <taxon>Arionidae</taxon>
        <taxon>Arion</taxon>
    </lineage>
</organism>
<evidence type="ECO:0000313" key="1">
    <source>
        <dbReference type="EMBL" id="CEK67353.1"/>
    </source>
</evidence>
<sequence length="58" mass="6513">MPGNPKYSSMMSIRKGHIHKAIKCFKNSLKTVGINLNMLEDTAYDCLVCGARLLIEEQ</sequence>
<proteinExistence type="predicted"/>
<name>A0A0B6ZFM7_9EUPU</name>
<accession>A0A0B6ZFM7</accession>
<dbReference type="AlphaFoldDB" id="A0A0B6ZFM7"/>
<dbReference type="EMBL" id="HACG01020488">
    <property type="protein sequence ID" value="CEK67353.1"/>
    <property type="molecule type" value="Transcribed_RNA"/>
</dbReference>